<proteinExistence type="predicted"/>
<feature type="chain" id="PRO_5047490010" evidence="1">
    <location>
        <begin position="26"/>
        <end position="144"/>
    </location>
</feature>
<sequence length="144" mass="15667">MKKIALMGSALALGLLTGSATQAHHAVQAQFDVSKNVIITGKLLKVEWQNPHAWFHFEVTNADGTTDVWSTETVGPNGLRRLGLSDRRLFQIGETYKVDLCPDRSGAKLGFTNAFWFPDGKFVKVGFPESPNGEIPADAPKVGN</sequence>
<accession>A0ABT1L6E4</accession>
<comment type="caution">
    <text evidence="2">The sequence shown here is derived from an EMBL/GenBank/DDBJ whole genome shotgun (WGS) entry which is preliminary data.</text>
</comment>
<keyword evidence="1" id="KW-0732">Signal</keyword>
<dbReference type="RefSeq" id="WP_254737309.1">
    <property type="nucleotide sequence ID" value="NZ_JANCLU010000001.1"/>
</dbReference>
<feature type="signal peptide" evidence="1">
    <location>
        <begin position="1"/>
        <end position="25"/>
    </location>
</feature>
<gene>
    <name evidence="2" type="ORF">NK718_00190</name>
</gene>
<dbReference type="Pfam" id="PF19649">
    <property type="entry name" value="DUF6152"/>
    <property type="match status" value="1"/>
</dbReference>
<dbReference type="InterPro" id="IPR046150">
    <property type="entry name" value="DUF6152"/>
</dbReference>
<protein>
    <submittedName>
        <fullName evidence="2">DUF6152 family protein</fullName>
    </submittedName>
</protein>
<keyword evidence="3" id="KW-1185">Reference proteome</keyword>
<evidence type="ECO:0000256" key="1">
    <source>
        <dbReference type="SAM" id="SignalP"/>
    </source>
</evidence>
<name>A0ABT1L6E4_9HYPH</name>
<evidence type="ECO:0000313" key="3">
    <source>
        <dbReference type="Proteomes" id="UP001205890"/>
    </source>
</evidence>
<dbReference type="Proteomes" id="UP001205890">
    <property type="component" value="Unassembled WGS sequence"/>
</dbReference>
<evidence type="ECO:0000313" key="2">
    <source>
        <dbReference type="EMBL" id="MCP8936922.1"/>
    </source>
</evidence>
<reference evidence="2 3" key="1">
    <citation type="submission" date="2022-07" db="EMBL/GenBank/DDBJ databases">
        <authorList>
            <person name="Li W.-J."/>
            <person name="Deng Q.-Q."/>
        </authorList>
    </citation>
    <scope>NUCLEOTIDE SEQUENCE [LARGE SCALE GENOMIC DNA]</scope>
    <source>
        <strain evidence="2 3">SYSU M60028</strain>
    </source>
</reference>
<dbReference type="EMBL" id="JANCLU010000001">
    <property type="protein sequence ID" value="MCP8936922.1"/>
    <property type="molecule type" value="Genomic_DNA"/>
</dbReference>
<organism evidence="2 3">
    <name type="scientific">Alsobacter ponti</name>
    <dbReference type="NCBI Taxonomy" id="2962936"/>
    <lineage>
        <taxon>Bacteria</taxon>
        <taxon>Pseudomonadati</taxon>
        <taxon>Pseudomonadota</taxon>
        <taxon>Alphaproteobacteria</taxon>
        <taxon>Hyphomicrobiales</taxon>
        <taxon>Alsobacteraceae</taxon>
        <taxon>Alsobacter</taxon>
    </lineage>
</organism>